<name>A0AAV5HYW4_9ROSI</name>
<comment type="caution">
    <text evidence="1">The sequence shown here is derived from an EMBL/GenBank/DDBJ whole genome shotgun (WGS) entry which is preliminary data.</text>
</comment>
<organism evidence="1 2">
    <name type="scientific">Rubroshorea leprosula</name>
    <dbReference type="NCBI Taxonomy" id="152421"/>
    <lineage>
        <taxon>Eukaryota</taxon>
        <taxon>Viridiplantae</taxon>
        <taxon>Streptophyta</taxon>
        <taxon>Embryophyta</taxon>
        <taxon>Tracheophyta</taxon>
        <taxon>Spermatophyta</taxon>
        <taxon>Magnoliopsida</taxon>
        <taxon>eudicotyledons</taxon>
        <taxon>Gunneridae</taxon>
        <taxon>Pentapetalae</taxon>
        <taxon>rosids</taxon>
        <taxon>malvids</taxon>
        <taxon>Malvales</taxon>
        <taxon>Dipterocarpaceae</taxon>
        <taxon>Rubroshorea</taxon>
    </lineage>
</organism>
<dbReference type="EMBL" id="BPVZ01000007">
    <property type="protein sequence ID" value="GKU94028.1"/>
    <property type="molecule type" value="Genomic_DNA"/>
</dbReference>
<accession>A0AAV5HYW4</accession>
<keyword evidence="2" id="KW-1185">Reference proteome</keyword>
<evidence type="ECO:0000313" key="2">
    <source>
        <dbReference type="Proteomes" id="UP001054252"/>
    </source>
</evidence>
<dbReference type="AlphaFoldDB" id="A0AAV5HYW4"/>
<dbReference type="PANTHER" id="PTHR46862">
    <property type="entry name" value="OS07G0661900 PROTEIN"/>
    <property type="match status" value="1"/>
</dbReference>
<evidence type="ECO:0000313" key="1">
    <source>
        <dbReference type="EMBL" id="GKU94028.1"/>
    </source>
</evidence>
<proteinExistence type="predicted"/>
<gene>
    <name evidence="1" type="ORF">SLEP1_g7568</name>
</gene>
<protein>
    <recommendedName>
        <fullName evidence="3">Pentatricopeptide repeat-containing protein</fullName>
    </recommendedName>
</protein>
<evidence type="ECO:0008006" key="3">
    <source>
        <dbReference type="Google" id="ProtNLM"/>
    </source>
</evidence>
<sequence length="227" mass="25369">MGSHMGLDFLPTKVPTSLVMVPTGVLLVNQVYGFGYDPSTDNYKLTRVHTSMTTIPTRKLRSSGVGMCMRSLVAHKDSSEIDDGKRKQTIVEKKNKKSKRRKNSRSVELKQGRRMGLSPWLLLILSLWIGLGEIPPFKIHVSLYDMYSRAGVKKKAPQALGVLEAKKEELGLQDFERIVNALIAGGFMLEAKGLYGMMEAQGIAALDQQKVALMASQTFTRKRPMRR</sequence>
<dbReference type="Proteomes" id="UP001054252">
    <property type="component" value="Unassembled WGS sequence"/>
</dbReference>
<dbReference type="PANTHER" id="PTHR46862:SF2">
    <property type="entry name" value="OS02G0611400 PROTEIN"/>
    <property type="match status" value="1"/>
</dbReference>
<reference evidence="1 2" key="1">
    <citation type="journal article" date="2021" name="Commun. Biol.">
        <title>The genome of Shorea leprosula (Dipterocarpaceae) highlights the ecological relevance of drought in aseasonal tropical rainforests.</title>
        <authorList>
            <person name="Ng K.K.S."/>
            <person name="Kobayashi M.J."/>
            <person name="Fawcett J.A."/>
            <person name="Hatakeyama M."/>
            <person name="Paape T."/>
            <person name="Ng C.H."/>
            <person name="Ang C.C."/>
            <person name="Tnah L.H."/>
            <person name="Lee C.T."/>
            <person name="Nishiyama T."/>
            <person name="Sese J."/>
            <person name="O'Brien M.J."/>
            <person name="Copetti D."/>
            <person name="Mohd Noor M.I."/>
            <person name="Ong R.C."/>
            <person name="Putra M."/>
            <person name="Sireger I.Z."/>
            <person name="Indrioko S."/>
            <person name="Kosugi Y."/>
            <person name="Izuno A."/>
            <person name="Isagi Y."/>
            <person name="Lee S.L."/>
            <person name="Shimizu K.K."/>
        </authorList>
    </citation>
    <scope>NUCLEOTIDE SEQUENCE [LARGE SCALE GENOMIC DNA]</scope>
    <source>
        <strain evidence="1">214</strain>
    </source>
</reference>